<evidence type="ECO:0000313" key="2">
    <source>
        <dbReference type="EMBL" id="SEC79335.1"/>
    </source>
</evidence>
<dbReference type="EMBL" id="FNSN01000009">
    <property type="protein sequence ID" value="SEC99784.1"/>
    <property type="molecule type" value="Genomic_DNA"/>
</dbReference>
<evidence type="ECO:0000313" key="3">
    <source>
        <dbReference type="EMBL" id="SEC99784.1"/>
    </source>
</evidence>
<sequence>MGDPLPEHWEDRPDQKVMGWATPGSDVEIRPTGSGVDRDLDLYSPTGFTKPQDKVIIDGVEFFAVGWPEDYNHGPWRWAPGYRINLKRVEG</sequence>
<feature type="compositionally biased region" description="Basic and acidic residues" evidence="1">
    <location>
        <begin position="1"/>
        <end position="15"/>
    </location>
</feature>
<evidence type="ECO:0000256" key="1">
    <source>
        <dbReference type="SAM" id="MobiDB-lite"/>
    </source>
</evidence>
<protein>
    <recommendedName>
        <fullName evidence="5">Head-to-tail stopper</fullName>
    </recommendedName>
</protein>
<organism evidence="2 4">
    <name type="scientific">Arthrobacter woluwensis</name>
    <dbReference type="NCBI Taxonomy" id="156980"/>
    <lineage>
        <taxon>Bacteria</taxon>
        <taxon>Bacillati</taxon>
        <taxon>Actinomycetota</taxon>
        <taxon>Actinomycetes</taxon>
        <taxon>Micrococcales</taxon>
        <taxon>Micrococcaceae</taxon>
        <taxon>Arthrobacter</taxon>
    </lineage>
</organism>
<reference evidence="2 4" key="1">
    <citation type="submission" date="2016-10" db="EMBL/GenBank/DDBJ databases">
        <authorList>
            <person name="de Groot N.N."/>
        </authorList>
    </citation>
    <scope>NUCLEOTIDE SEQUENCE [LARGE SCALE GENOMIC DNA]</scope>
    <source>
        <strain evidence="2 4">DSM 10495</strain>
    </source>
</reference>
<feature type="region of interest" description="Disordered" evidence="1">
    <location>
        <begin position="1"/>
        <end position="33"/>
    </location>
</feature>
<accession>A0A1H4VEI5</accession>
<gene>
    <name evidence="2" type="ORF">SAMN04489745_3170</name>
    <name evidence="3" type="ORF">SAMN04489745_3643</name>
</gene>
<evidence type="ECO:0008006" key="5">
    <source>
        <dbReference type="Google" id="ProtNLM"/>
    </source>
</evidence>
<dbReference type="AlphaFoldDB" id="A0A1H4VEI5"/>
<evidence type="ECO:0000313" key="4">
    <source>
        <dbReference type="Proteomes" id="UP000182652"/>
    </source>
</evidence>
<name>A0A1H4VEI5_9MICC</name>
<dbReference type="RefSeq" id="WP_066217443.1">
    <property type="nucleotide sequence ID" value="NZ_FNSN01000004.1"/>
</dbReference>
<keyword evidence="4" id="KW-1185">Reference proteome</keyword>
<dbReference type="EMBL" id="FNSN01000004">
    <property type="protein sequence ID" value="SEC79335.1"/>
    <property type="molecule type" value="Genomic_DNA"/>
</dbReference>
<proteinExistence type="predicted"/>
<dbReference type="Proteomes" id="UP000182652">
    <property type="component" value="Unassembled WGS sequence"/>
</dbReference>